<dbReference type="Proteomes" id="UP001597191">
    <property type="component" value="Unassembled WGS sequence"/>
</dbReference>
<comment type="similarity">
    <text evidence="3">Belongs to the peptidase S15 family.</text>
</comment>
<sequence>MKYNQFAATIPSAKDQILELQKIRIYPTDLAQYPFAELVDHVFRQFFPEFRSPTTQNEHLANILVAPDKSLATALSEAANQVDQLHFYNAALQLLGFFAGEDFDLRAPLTTMMALNLPIVAEKQLDFTQFTLAVYQLMNTRSKNGLTFLDNLASRGYYQFNLNAAEREKPVIFNGKVQATYDFNNVIREIVYVESDLDTDNDGQRDLLAATIIRPKLSQDFLKVPVLYTANPYFLGTTDTAMNPVDLPLTKKPIGNARKDGVAFDQFVSFKTERPTAEQLADPFSQNESTVQATTVSSVVLNDFFLARGFASVYAAGIGSRGSDGIGTCGSPEETDSVTAIIEWLHGDRRAYTDHSRQQEIKATWCNGRVAMTGKSYLGTLAIAAAATGVAGLETVISEAAISSWYDYYREHGLVVAPETFQGEDADVLTNECFSRQKDAGSYAQVHDFYQKKLAQMKQAQDRVTGSYNHFWDVRNYRNDLDQVNCPIVSVHGLNDWNVKPKNVYKLNQALHQLGKTHKVILHQGQHIYINNFPSLDFYDLINLWLTNKLLGINNHAEEIFPDYLIQSNVDQYNWTTPATWPNGHEQTQALTDKFATTTNQTSFTDNGTAAFKQSGLGDLAWEQAFINQDSRFTNNQIVLKTAVLKQAQLLSGRPVVHLRLKNNADYGLVSAMLVDYGISHRLTTRPQTVAFEARQFGKQAPLETTLEFAINPITTPAKLICKGHLNLQNPHHNYQNEAWSANEFQDIDLKLQPTYFHLAPGHQLGLIIYATDMSMTLRGQNELQYTVDLANSSLSLYQK</sequence>
<comment type="subunit">
    <text evidence="4">Homodimer.</text>
</comment>
<dbReference type="SUPFAM" id="SSF49785">
    <property type="entry name" value="Galactose-binding domain-like"/>
    <property type="match status" value="1"/>
</dbReference>
<dbReference type="SMART" id="SM00939">
    <property type="entry name" value="PepX_C"/>
    <property type="match status" value="1"/>
</dbReference>
<gene>
    <name evidence="15" type="ORF">ACFQ4R_10405</name>
</gene>
<protein>
    <recommendedName>
        <fullName evidence="6">Xaa-Pro dipeptidyl-peptidase</fullName>
        <ecNumber evidence="5">3.4.14.11</ecNumber>
    </recommendedName>
    <alternativeName>
        <fullName evidence="12">X-Pro dipeptidyl-peptidase</fullName>
    </alternativeName>
    <alternativeName>
        <fullName evidence="11">X-prolyl-dipeptidyl aminopeptidase</fullName>
    </alternativeName>
</protein>
<name>A0ABW4BQ64_9LACO</name>
<dbReference type="PRINTS" id="PR00923">
    <property type="entry name" value="LACTOPTASE"/>
</dbReference>
<dbReference type="InterPro" id="IPR005674">
    <property type="entry name" value="CocE/Ser_esterase"/>
</dbReference>
<evidence type="ECO:0000256" key="1">
    <source>
        <dbReference type="ARBA" id="ARBA00000123"/>
    </source>
</evidence>
<dbReference type="SUPFAM" id="SSF53474">
    <property type="entry name" value="alpha/beta-Hydrolases"/>
    <property type="match status" value="1"/>
</dbReference>
<dbReference type="InterPro" id="IPR036313">
    <property type="entry name" value="PepX_N_dom_sf"/>
</dbReference>
<dbReference type="InterPro" id="IPR000383">
    <property type="entry name" value="Xaa-Pro-like_dom"/>
</dbReference>
<dbReference type="EC" id="3.4.14.11" evidence="5"/>
<comment type="function">
    <text evidence="2">Removes N-terminal dipeptides sequentially from polypeptides having unsubstituted N-termini provided that the penultimate residue is proline.</text>
</comment>
<proteinExistence type="inferred from homology"/>
<dbReference type="Pfam" id="PF02129">
    <property type="entry name" value="Peptidase_S15"/>
    <property type="match status" value="1"/>
</dbReference>
<evidence type="ECO:0000313" key="16">
    <source>
        <dbReference type="Proteomes" id="UP001597191"/>
    </source>
</evidence>
<dbReference type="Gene3D" id="2.60.120.260">
    <property type="entry name" value="Galactose-binding domain-like"/>
    <property type="match status" value="1"/>
</dbReference>
<evidence type="ECO:0000313" key="15">
    <source>
        <dbReference type="EMBL" id="MFD1411988.1"/>
    </source>
</evidence>
<dbReference type="RefSeq" id="WP_125649196.1">
    <property type="nucleotide sequence ID" value="NZ_JBHTOH010000091.1"/>
</dbReference>
<dbReference type="NCBIfam" id="NF003781">
    <property type="entry name" value="PRK05371.1-2"/>
    <property type="match status" value="1"/>
</dbReference>
<evidence type="ECO:0000256" key="4">
    <source>
        <dbReference type="ARBA" id="ARBA00011738"/>
    </source>
</evidence>
<evidence type="ECO:0000256" key="7">
    <source>
        <dbReference type="ARBA" id="ARBA00022438"/>
    </source>
</evidence>
<dbReference type="Gene3D" id="1.10.246.70">
    <property type="match status" value="1"/>
</dbReference>
<keyword evidence="9 15" id="KW-0378">Hydrolase</keyword>
<dbReference type="NCBIfam" id="TIGR00976">
    <property type="entry name" value="CocE_NonD"/>
    <property type="match status" value="1"/>
</dbReference>
<dbReference type="InterPro" id="IPR013736">
    <property type="entry name" value="Xaa-Pro_dipept_C"/>
</dbReference>
<evidence type="ECO:0000256" key="5">
    <source>
        <dbReference type="ARBA" id="ARBA00012463"/>
    </source>
</evidence>
<dbReference type="InterPro" id="IPR029058">
    <property type="entry name" value="AB_hydrolase_fold"/>
</dbReference>
<evidence type="ECO:0000259" key="13">
    <source>
        <dbReference type="SMART" id="SM00939"/>
    </source>
</evidence>
<dbReference type="InterPro" id="IPR015251">
    <property type="entry name" value="PepX_N_dom"/>
</dbReference>
<dbReference type="EMBL" id="JBHTOH010000091">
    <property type="protein sequence ID" value="MFD1411988.1"/>
    <property type="molecule type" value="Genomic_DNA"/>
</dbReference>
<dbReference type="SMART" id="SM00940">
    <property type="entry name" value="PepX_N"/>
    <property type="match status" value="1"/>
</dbReference>
<evidence type="ECO:0000256" key="2">
    <source>
        <dbReference type="ARBA" id="ARBA00003997"/>
    </source>
</evidence>
<keyword evidence="16" id="KW-1185">Reference proteome</keyword>
<dbReference type="InterPro" id="IPR008252">
    <property type="entry name" value="Pept_S15_Xpro"/>
</dbReference>
<organism evidence="15 16">
    <name type="scientific">Lapidilactobacillus gannanensis</name>
    <dbReference type="NCBI Taxonomy" id="2486002"/>
    <lineage>
        <taxon>Bacteria</taxon>
        <taxon>Bacillati</taxon>
        <taxon>Bacillota</taxon>
        <taxon>Bacilli</taxon>
        <taxon>Lactobacillales</taxon>
        <taxon>Lactobacillaceae</taxon>
        <taxon>Lapidilactobacillus</taxon>
    </lineage>
</organism>
<evidence type="ECO:0000256" key="3">
    <source>
        <dbReference type="ARBA" id="ARBA00010819"/>
    </source>
</evidence>
<dbReference type="GO" id="GO:0008239">
    <property type="term" value="F:dipeptidyl-peptidase activity"/>
    <property type="evidence" value="ECO:0007669"/>
    <property type="project" value="UniProtKB-EC"/>
</dbReference>
<dbReference type="Gene3D" id="3.40.50.1820">
    <property type="entry name" value="alpha/beta hydrolase"/>
    <property type="match status" value="1"/>
</dbReference>
<evidence type="ECO:0000256" key="8">
    <source>
        <dbReference type="ARBA" id="ARBA00022670"/>
    </source>
</evidence>
<reference evidence="16" key="1">
    <citation type="journal article" date="2019" name="Int. J. Syst. Evol. Microbiol.">
        <title>The Global Catalogue of Microorganisms (GCM) 10K type strain sequencing project: providing services to taxonomists for standard genome sequencing and annotation.</title>
        <authorList>
            <consortium name="The Broad Institute Genomics Platform"/>
            <consortium name="The Broad Institute Genome Sequencing Center for Infectious Disease"/>
            <person name="Wu L."/>
            <person name="Ma J."/>
        </authorList>
    </citation>
    <scope>NUCLEOTIDE SEQUENCE [LARGE SCALE GENOMIC DNA]</scope>
    <source>
        <strain evidence="16">CCM 8937</strain>
    </source>
</reference>
<evidence type="ECO:0000259" key="14">
    <source>
        <dbReference type="SMART" id="SM00940"/>
    </source>
</evidence>
<keyword evidence="10" id="KW-0720">Serine protease</keyword>
<evidence type="ECO:0000256" key="6">
    <source>
        <dbReference type="ARBA" id="ARBA00014682"/>
    </source>
</evidence>
<feature type="domain" description="X-Prolyl dipeptidyl aminopeptidase PepX N-terminal" evidence="14">
    <location>
        <begin position="1"/>
        <end position="157"/>
    </location>
</feature>
<comment type="catalytic activity">
    <reaction evidence="1">
        <text>Hydrolyzes Xaa-Pro-|- bonds to release unblocked, N-terminal dipeptides from substrates including Ala-Pro-|-p-nitroanilide and (sequentially) Tyr-Pro-|-Phe-Pro-|-Gly-Pro-|-Ile.</text>
        <dbReference type="EC" id="3.4.14.11"/>
    </reaction>
</comment>
<evidence type="ECO:0000256" key="12">
    <source>
        <dbReference type="ARBA" id="ARBA00031951"/>
    </source>
</evidence>
<evidence type="ECO:0000256" key="9">
    <source>
        <dbReference type="ARBA" id="ARBA00022801"/>
    </source>
</evidence>
<dbReference type="Pfam" id="PF08530">
    <property type="entry name" value="PepX_C"/>
    <property type="match status" value="1"/>
</dbReference>
<dbReference type="Pfam" id="PF09168">
    <property type="entry name" value="PepX_N"/>
    <property type="match status" value="1"/>
</dbReference>
<evidence type="ECO:0000256" key="11">
    <source>
        <dbReference type="ARBA" id="ARBA00030045"/>
    </source>
</evidence>
<dbReference type="SUPFAM" id="SSF81761">
    <property type="entry name" value="X-Prolyl dipeptidyl aminopeptidase PepX, N-terminal domain"/>
    <property type="match status" value="1"/>
</dbReference>
<evidence type="ECO:0000256" key="10">
    <source>
        <dbReference type="ARBA" id="ARBA00022825"/>
    </source>
</evidence>
<keyword evidence="8" id="KW-0645">Protease</keyword>
<dbReference type="InterPro" id="IPR008979">
    <property type="entry name" value="Galactose-bd-like_sf"/>
</dbReference>
<accession>A0ABW4BQ64</accession>
<comment type="caution">
    <text evidence="15">The sequence shown here is derived from an EMBL/GenBank/DDBJ whole genome shotgun (WGS) entry which is preliminary data.</text>
</comment>
<feature type="domain" description="Xaa-Pro dipeptidyl-peptidase C-terminal" evidence="13">
    <location>
        <begin position="543"/>
        <end position="796"/>
    </location>
</feature>
<keyword evidence="7" id="KW-0031">Aminopeptidase</keyword>